<evidence type="ECO:0000259" key="2">
    <source>
        <dbReference type="Pfam" id="PF07603"/>
    </source>
</evidence>
<feature type="domain" description="Lcl C-terminal" evidence="2">
    <location>
        <begin position="104"/>
        <end position="203"/>
    </location>
</feature>
<keyword evidence="4" id="KW-1185">Reference proteome</keyword>
<organism evidence="3 4">
    <name type="scientific">Bacteroides fluxus YIT 12057</name>
    <dbReference type="NCBI Taxonomy" id="763034"/>
    <lineage>
        <taxon>Bacteria</taxon>
        <taxon>Pseudomonadati</taxon>
        <taxon>Bacteroidota</taxon>
        <taxon>Bacteroidia</taxon>
        <taxon>Bacteroidales</taxon>
        <taxon>Bacteroidaceae</taxon>
        <taxon>Bacteroides</taxon>
    </lineage>
</organism>
<protein>
    <submittedName>
        <fullName evidence="3">Fibrobacter succinogene major domain protein</fullName>
    </submittedName>
</protein>
<dbReference type="InterPro" id="IPR011460">
    <property type="entry name" value="Lcl_C"/>
</dbReference>
<dbReference type="eggNOG" id="ENOG5030WFK">
    <property type="taxonomic scope" value="Bacteria"/>
</dbReference>
<dbReference type="AlphaFoldDB" id="F3PVY4"/>
<feature type="signal peptide" evidence="1">
    <location>
        <begin position="1"/>
        <end position="32"/>
    </location>
</feature>
<gene>
    <name evidence="3" type="ORF">HMPREF9446_02914</name>
</gene>
<dbReference type="Proteomes" id="UP000003416">
    <property type="component" value="Unassembled WGS sequence"/>
</dbReference>
<proteinExistence type="predicted"/>
<dbReference type="EMBL" id="AFBN01000089">
    <property type="protein sequence ID" value="EGF52698.1"/>
    <property type="molecule type" value="Genomic_DNA"/>
</dbReference>
<keyword evidence="1" id="KW-0732">Signal</keyword>
<dbReference type="PROSITE" id="PS51257">
    <property type="entry name" value="PROKAR_LIPOPROTEIN"/>
    <property type="match status" value="1"/>
</dbReference>
<evidence type="ECO:0000313" key="3">
    <source>
        <dbReference type="EMBL" id="EGF52698.1"/>
    </source>
</evidence>
<evidence type="ECO:0000256" key="1">
    <source>
        <dbReference type="SAM" id="SignalP"/>
    </source>
</evidence>
<dbReference type="HOGENOM" id="CLU_1418961_0_0_10"/>
<accession>F3PVY4</accession>
<feature type="chain" id="PRO_5003301856" evidence="1">
    <location>
        <begin position="33"/>
        <end position="205"/>
    </location>
</feature>
<dbReference type="STRING" id="763034.HMPREF9446_02914"/>
<name>F3PVY4_9BACE</name>
<sequence length="205" mass="23325">MEKNHKKKRVMKRNLTLALFVAGCLMTVNCYAQKVIVEGNKVIVDASALRNITTENKATGTDGTTWVKGSNNASNIGSQVSNEKVYYKFEVSKVDNTNDKSDQFGGLNWVDAVNLCKDLNLDGTGWRLPTQRELQLIHILRWDLEARTQEGFTEFSPNTPRRYWSATEHSERSACALYFETSITHLYSFFTGKTSTRNVRCIREL</sequence>
<dbReference type="Pfam" id="PF07603">
    <property type="entry name" value="Lcl_C"/>
    <property type="match status" value="1"/>
</dbReference>
<evidence type="ECO:0000313" key="4">
    <source>
        <dbReference type="Proteomes" id="UP000003416"/>
    </source>
</evidence>
<comment type="caution">
    <text evidence="3">The sequence shown here is derived from an EMBL/GenBank/DDBJ whole genome shotgun (WGS) entry which is preliminary data.</text>
</comment>
<reference evidence="3 4" key="1">
    <citation type="submission" date="2011-02" db="EMBL/GenBank/DDBJ databases">
        <authorList>
            <person name="Weinstock G."/>
            <person name="Sodergren E."/>
            <person name="Clifton S."/>
            <person name="Fulton L."/>
            <person name="Fulton B."/>
            <person name="Courtney L."/>
            <person name="Fronick C."/>
            <person name="Harrison M."/>
            <person name="Strong C."/>
            <person name="Farmer C."/>
            <person name="Delahaunty K."/>
            <person name="Markovic C."/>
            <person name="Hall O."/>
            <person name="Minx P."/>
            <person name="Tomlinson C."/>
            <person name="Mitreva M."/>
            <person name="Hou S."/>
            <person name="Chen J."/>
            <person name="Wollam A."/>
            <person name="Pepin K.H."/>
            <person name="Johnson M."/>
            <person name="Bhonagiri V."/>
            <person name="Zhang X."/>
            <person name="Suruliraj S."/>
            <person name="Warren W."/>
            <person name="Chinwalla A."/>
            <person name="Mardis E.R."/>
            <person name="Wilson R.K."/>
        </authorList>
    </citation>
    <scope>NUCLEOTIDE SEQUENCE [LARGE SCALE GENOMIC DNA]</scope>
    <source>
        <strain evidence="3 4">YIT 12057</strain>
    </source>
</reference>